<accession>A0A4Y2KL00</accession>
<evidence type="ECO:0000256" key="1">
    <source>
        <dbReference type="SAM" id="MobiDB-lite"/>
    </source>
</evidence>
<reference evidence="2 3" key="1">
    <citation type="journal article" date="2019" name="Sci. Rep.">
        <title>Orb-weaving spider Araneus ventricosus genome elucidates the spidroin gene catalogue.</title>
        <authorList>
            <person name="Kono N."/>
            <person name="Nakamura H."/>
            <person name="Ohtoshi R."/>
            <person name="Moran D.A.P."/>
            <person name="Shinohara A."/>
            <person name="Yoshida Y."/>
            <person name="Fujiwara M."/>
            <person name="Mori M."/>
            <person name="Tomita M."/>
            <person name="Arakawa K."/>
        </authorList>
    </citation>
    <scope>NUCLEOTIDE SEQUENCE [LARGE SCALE GENOMIC DNA]</scope>
</reference>
<evidence type="ECO:0000313" key="3">
    <source>
        <dbReference type="Proteomes" id="UP000499080"/>
    </source>
</evidence>
<proteinExistence type="predicted"/>
<evidence type="ECO:0000313" key="2">
    <source>
        <dbReference type="EMBL" id="GBN03041.1"/>
    </source>
</evidence>
<keyword evidence="3" id="KW-1185">Reference proteome</keyword>
<name>A0A4Y2KL00_ARAVE</name>
<dbReference type="EMBL" id="BGPR01004759">
    <property type="protein sequence ID" value="GBN03041.1"/>
    <property type="molecule type" value="Genomic_DNA"/>
</dbReference>
<comment type="caution">
    <text evidence="2">The sequence shown here is derived from an EMBL/GenBank/DDBJ whole genome shotgun (WGS) entry which is preliminary data.</text>
</comment>
<gene>
    <name evidence="2" type="ORF">AVEN_232552_1</name>
</gene>
<feature type="compositionally biased region" description="Polar residues" evidence="1">
    <location>
        <begin position="70"/>
        <end position="79"/>
    </location>
</feature>
<protein>
    <submittedName>
        <fullName evidence="2">Uncharacterized protein</fullName>
    </submittedName>
</protein>
<sequence>MKHRPRWPNDWLREGGFEVRSPILLKIRRAWVLLHVKSYVEHPPADVAWKFGKRVPAQVSFLSSDSRSKWQVQSQNSPRVATEKGHYYN</sequence>
<feature type="region of interest" description="Disordered" evidence="1">
    <location>
        <begin position="70"/>
        <end position="89"/>
    </location>
</feature>
<organism evidence="2 3">
    <name type="scientific">Araneus ventricosus</name>
    <name type="common">Orbweaver spider</name>
    <name type="synonym">Epeira ventricosa</name>
    <dbReference type="NCBI Taxonomy" id="182803"/>
    <lineage>
        <taxon>Eukaryota</taxon>
        <taxon>Metazoa</taxon>
        <taxon>Ecdysozoa</taxon>
        <taxon>Arthropoda</taxon>
        <taxon>Chelicerata</taxon>
        <taxon>Arachnida</taxon>
        <taxon>Araneae</taxon>
        <taxon>Araneomorphae</taxon>
        <taxon>Entelegynae</taxon>
        <taxon>Araneoidea</taxon>
        <taxon>Araneidae</taxon>
        <taxon>Araneus</taxon>
    </lineage>
</organism>
<dbReference type="AlphaFoldDB" id="A0A4Y2KL00"/>
<dbReference type="Proteomes" id="UP000499080">
    <property type="component" value="Unassembled WGS sequence"/>
</dbReference>